<keyword evidence="9 10" id="KW-0961">Cell wall biogenesis/degradation</keyword>
<organism evidence="14 15">
    <name type="scientific">Candidatus Thiothrix anitrata</name>
    <dbReference type="NCBI Taxonomy" id="2823902"/>
    <lineage>
        <taxon>Bacteria</taxon>
        <taxon>Pseudomonadati</taxon>
        <taxon>Pseudomonadota</taxon>
        <taxon>Gammaproteobacteria</taxon>
        <taxon>Thiotrichales</taxon>
        <taxon>Thiotrichaceae</taxon>
        <taxon>Thiothrix</taxon>
    </lineage>
</organism>
<evidence type="ECO:0000256" key="6">
    <source>
        <dbReference type="ARBA" id="ARBA00022960"/>
    </source>
</evidence>
<dbReference type="PANTHER" id="PTHR43024">
    <property type="entry name" value="UDP-N-ACETYLMURAMOYL-TRIPEPTIDE--D-ALANYL-D-ALANINE LIGASE"/>
    <property type="match status" value="1"/>
</dbReference>
<keyword evidence="8 10" id="KW-0131">Cell cycle</keyword>
<keyword evidence="5 10" id="KW-0067">ATP-binding</keyword>
<dbReference type="RefSeq" id="WP_210227342.1">
    <property type="nucleotide sequence ID" value="NZ_CP072800.1"/>
</dbReference>
<sequence>MTWLTLAQIAQMTGGTLHAPDIENSRNIAVERVERDSRAVQVGDLFLALQGERFDAHDFVAQVAGKASGALVSRLIDAAIPQVLVDDVHLALGHLAAAWRQAFAIPLIGLTGSNGKTTVKEMLTAILALQGDTLATLGNLNNDIGMPLTLLRLRPQHAFAVIEMGMSHFGEIDYLTRIACPDVAIINNAGAAHLEGVGDLAGVARAKGEIFNGLSASGIAVLNADDTYLDYWRGLNTSRKIMTFGLDNAADVQGSVVDNQLCITANGQSVMVSLPLLGQHNQMNALAAAAAALAVGVALDTVKRGLESLQAVKGRLYPKLGTHGGLVIDDTYNANPSSTAAAVAVLAGMQGRKVLVLGDMGELGANGAMLHAGIGQQAAQAGIDALYTLGALSANASAEFGHAASAFSELDALLDALQVELQPGTTLLVKGSRSARMERVVDALTAPAVREAA</sequence>
<comment type="similarity">
    <text evidence="10">Belongs to the MurCDEF family. MurF subfamily.</text>
</comment>
<dbReference type="InterPro" id="IPR035911">
    <property type="entry name" value="MurE/MurF_N"/>
</dbReference>
<evidence type="ECO:0000256" key="3">
    <source>
        <dbReference type="ARBA" id="ARBA00022618"/>
    </source>
</evidence>
<keyword evidence="6 10" id="KW-0133">Cell shape</keyword>
<evidence type="ECO:0000313" key="14">
    <source>
        <dbReference type="EMBL" id="QTR50210.1"/>
    </source>
</evidence>
<dbReference type="Gene3D" id="3.40.1190.10">
    <property type="entry name" value="Mur-like, catalytic domain"/>
    <property type="match status" value="1"/>
</dbReference>
<feature type="binding site" evidence="10">
    <location>
        <begin position="112"/>
        <end position="118"/>
    </location>
    <ligand>
        <name>ATP</name>
        <dbReference type="ChEBI" id="CHEBI:30616"/>
    </ligand>
</feature>
<evidence type="ECO:0000256" key="8">
    <source>
        <dbReference type="ARBA" id="ARBA00023306"/>
    </source>
</evidence>
<dbReference type="EMBL" id="CP072800">
    <property type="protein sequence ID" value="QTR50210.1"/>
    <property type="molecule type" value="Genomic_DNA"/>
</dbReference>
<keyword evidence="3 10" id="KW-0132">Cell division</keyword>
<dbReference type="InterPro" id="IPR051046">
    <property type="entry name" value="MurCDEF_CellWall_CoF430Synth"/>
</dbReference>
<evidence type="ECO:0000313" key="15">
    <source>
        <dbReference type="Proteomes" id="UP000672027"/>
    </source>
</evidence>
<evidence type="ECO:0000256" key="4">
    <source>
        <dbReference type="ARBA" id="ARBA00022741"/>
    </source>
</evidence>
<proteinExistence type="inferred from homology"/>
<dbReference type="SUPFAM" id="SSF63418">
    <property type="entry name" value="MurE/MurF N-terminal domain"/>
    <property type="match status" value="1"/>
</dbReference>
<dbReference type="EC" id="6.3.2.10" evidence="10 11"/>
<dbReference type="Pfam" id="PF08245">
    <property type="entry name" value="Mur_ligase_M"/>
    <property type="match status" value="1"/>
</dbReference>
<dbReference type="SUPFAM" id="SSF53244">
    <property type="entry name" value="MurD-like peptide ligases, peptide-binding domain"/>
    <property type="match status" value="1"/>
</dbReference>
<dbReference type="InterPro" id="IPR013221">
    <property type="entry name" value="Mur_ligase_cen"/>
</dbReference>
<dbReference type="Pfam" id="PF02875">
    <property type="entry name" value="Mur_ligase_C"/>
    <property type="match status" value="1"/>
</dbReference>
<evidence type="ECO:0000256" key="5">
    <source>
        <dbReference type="ARBA" id="ARBA00022840"/>
    </source>
</evidence>
<dbReference type="Gene3D" id="3.40.1390.10">
    <property type="entry name" value="MurE/MurF, N-terminal domain"/>
    <property type="match status" value="1"/>
</dbReference>
<comment type="subcellular location">
    <subcellularLocation>
        <location evidence="10 11">Cytoplasm</location>
    </subcellularLocation>
</comment>
<evidence type="ECO:0000256" key="9">
    <source>
        <dbReference type="ARBA" id="ARBA00023316"/>
    </source>
</evidence>
<keyword evidence="4 10" id="KW-0547">Nucleotide-binding</keyword>
<dbReference type="InterPro" id="IPR004101">
    <property type="entry name" value="Mur_ligase_C"/>
</dbReference>
<keyword evidence="2 10" id="KW-0436">Ligase</keyword>
<keyword evidence="7 10" id="KW-0573">Peptidoglycan synthesis</keyword>
<comment type="pathway">
    <text evidence="10 11">Cell wall biogenesis; peptidoglycan biosynthesis.</text>
</comment>
<dbReference type="HAMAP" id="MF_02019">
    <property type="entry name" value="MurF"/>
    <property type="match status" value="1"/>
</dbReference>
<feature type="domain" description="Mur ligase central" evidence="13">
    <location>
        <begin position="111"/>
        <end position="292"/>
    </location>
</feature>
<comment type="catalytic activity">
    <reaction evidence="10 11">
        <text>D-alanyl-D-alanine + UDP-N-acetyl-alpha-D-muramoyl-L-alanyl-gamma-D-glutamyl-meso-2,6-diaminopimelate + ATP = UDP-N-acetyl-alpha-D-muramoyl-L-alanyl-gamma-D-glutamyl-meso-2,6-diaminopimeloyl-D-alanyl-D-alanine + ADP + phosphate + H(+)</text>
        <dbReference type="Rhea" id="RHEA:28374"/>
        <dbReference type="ChEBI" id="CHEBI:15378"/>
        <dbReference type="ChEBI" id="CHEBI:30616"/>
        <dbReference type="ChEBI" id="CHEBI:43474"/>
        <dbReference type="ChEBI" id="CHEBI:57822"/>
        <dbReference type="ChEBI" id="CHEBI:61386"/>
        <dbReference type="ChEBI" id="CHEBI:83905"/>
        <dbReference type="ChEBI" id="CHEBI:456216"/>
        <dbReference type="EC" id="6.3.2.10"/>
    </reaction>
</comment>
<dbReference type="SUPFAM" id="SSF53623">
    <property type="entry name" value="MurD-like peptide ligases, catalytic domain"/>
    <property type="match status" value="1"/>
</dbReference>
<protein>
    <recommendedName>
        <fullName evidence="10 11">UDP-N-acetylmuramoyl-tripeptide--D-alanyl-D-alanine ligase</fullName>
        <ecNumber evidence="10 11">6.3.2.10</ecNumber>
    </recommendedName>
    <alternativeName>
        <fullName evidence="10">D-alanyl-D-alanine-adding enzyme</fullName>
    </alternativeName>
</protein>
<gene>
    <name evidence="10" type="primary">murF</name>
    <name evidence="14" type="ORF">J8380_01085</name>
</gene>
<dbReference type="Proteomes" id="UP000672027">
    <property type="component" value="Chromosome"/>
</dbReference>
<name>A0ABX7X2V4_9GAMM</name>
<evidence type="ECO:0000256" key="11">
    <source>
        <dbReference type="RuleBase" id="RU004136"/>
    </source>
</evidence>
<keyword evidence="1 10" id="KW-0963">Cytoplasm</keyword>
<keyword evidence="15" id="KW-1185">Reference proteome</keyword>
<dbReference type="Gene3D" id="3.90.190.20">
    <property type="entry name" value="Mur ligase, C-terminal domain"/>
    <property type="match status" value="1"/>
</dbReference>
<dbReference type="NCBIfam" id="TIGR01143">
    <property type="entry name" value="murF"/>
    <property type="match status" value="1"/>
</dbReference>
<evidence type="ECO:0000256" key="10">
    <source>
        <dbReference type="HAMAP-Rule" id="MF_02019"/>
    </source>
</evidence>
<dbReference type="InterPro" id="IPR005863">
    <property type="entry name" value="UDP-N-AcMur_synth"/>
</dbReference>
<evidence type="ECO:0000256" key="1">
    <source>
        <dbReference type="ARBA" id="ARBA00022490"/>
    </source>
</evidence>
<comment type="function">
    <text evidence="10 11">Involved in cell wall formation. Catalyzes the final step in the synthesis of UDP-N-acetylmuramoyl-pentapeptide, the precursor of murein.</text>
</comment>
<dbReference type="InterPro" id="IPR036565">
    <property type="entry name" value="Mur-like_cat_sf"/>
</dbReference>
<evidence type="ECO:0000256" key="7">
    <source>
        <dbReference type="ARBA" id="ARBA00022984"/>
    </source>
</evidence>
<dbReference type="InterPro" id="IPR036615">
    <property type="entry name" value="Mur_ligase_C_dom_sf"/>
</dbReference>
<reference evidence="14 15" key="1">
    <citation type="submission" date="2021-04" db="EMBL/GenBank/DDBJ databases">
        <title>Genomics, taxonomy and metabolism of representatives of sulfur bacteria of the genus Thiothrix: Thiothrix fructosivorans QT, Thiothrix unzii A1T and three new species, Thiothrix subterranea sp. nov., Thiothrix litoralis sp. nov. and 'Candidatus Thiothrix anitrata' sp. nov.</title>
        <authorList>
            <person name="Ravin N.V."/>
            <person name="Smolyakov D."/>
            <person name="Rudenko T.S."/>
            <person name="Mardanov A.V."/>
            <person name="Beletsky A.V."/>
            <person name="Markov N.D."/>
            <person name="Fomenkov A.I."/>
            <person name="Roberts R.J."/>
            <person name="Karnachuk O.V."/>
            <person name="Novikov A."/>
            <person name="Grabovich M.Y."/>
        </authorList>
    </citation>
    <scope>NUCLEOTIDE SEQUENCE [LARGE SCALE GENOMIC DNA]</scope>
    <source>
        <strain evidence="14 15">A52</strain>
    </source>
</reference>
<evidence type="ECO:0000259" key="13">
    <source>
        <dbReference type="Pfam" id="PF08245"/>
    </source>
</evidence>
<evidence type="ECO:0000256" key="2">
    <source>
        <dbReference type="ARBA" id="ARBA00022598"/>
    </source>
</evidence>
<accession>A0ABX7X2V4</accession>
<dbReference type="PANTHER" id="PTHR43024:SF1">
    <property type="entry name" value="UDP-N-ACETYLMURAMOYL-TRIPEPTIDE--D-ALANYL-D-ALANINE LIGASE"/>
    <property type="match status" value="1"/>
</dbReference>
<dbReference type="GO" id="GO:0016874">
    <property type="term" value="F:ligase activity"/>
    <property type="evidence" value="ECO:0007669"/>
    <property type="project" value="UniProtKB-KW"/>
</dbReference>
<evidence type="ECO:0000259" key="12">
    <source>
        <dbReference type="Pfam" id="PF02875"/>
    </source>
</evidence>
<feature type="domain" description="Mur ligase C-terminal" evidence="12">
    <location>
        <begin position="322"/>
        <end position="433"/>
    </location>
</feature>